<protein>
    <submittedName>
        <fullName evidence="1">Uncharacterized protein</fullName>
    </submittedName>
</protein>
<dbReference type="EMBL" id="MTHB01000057">
    <property type="protein sequence ID" value="OXC78627.1"/>
    <property type="molecule type" value="Genomic_DNA"/>
</dbReference>
<evidence type="ECO:0000313" key="1">
    <source>
        <dbReference type="EMBL" id="OXC78627.1"/>
    </source>
</evidence>
<accession>A0A226X6L7</accession>
<dbReference type="AlphaFoldDB" id="A0A226X6L7"/>
<name>A0A226X6L7_CABSO</name>
<proteinExistence type="predicted"/>
<evidence type="ECO:0000313" key="2">
    <source>
        <dbReference type="Proteomes" id="UP000214720"/>
    </source>
</evidence>
<gene>
    <name evidence="1" type="ORF">BSU04_10885</name>
</gene>
<reference evidence="2" key="1">
    <citation type="submission" date="2017-01" db="EMBL/GenBank/DDBJ databases">
        <title>Genome Analysis of Deinococcus marmoris KOPRI26562.</title>
        <authorList>
            <person name="Kim J.H."/>
            <person name="Oh H.-M."/>
        </authorList>
    </citation>
    <scope>NUCLEOTIDE SEQUENCE [LARGE SCALE GENOMIC DNA]</scope>
    <source>
        <strain evidence="2">PAMC 26633</strain>
    </source>
</reference>
<sequence>MAETQLDHLQQVLGGFLAAQGAVVIQGLDKDYWAARVSAIAADFHLLPFQQLRLARLEQLLNVYEAHTAPSLAEAHDAQARAAA</sequence>
<comment type="caution">
    <text evidence="1">The sequence shown here is derived from an EMBL/GenBank/DDBJ whole genome shotgun (WGS) entry which is preliminary data.</text>
</comment>
<organism evidence="1 2">
    <name type="scientific">Caballeronia sordidicola</name>
    <name type="common">Burkholderia sordidicola</name>
    <dbReference type="NCBI Taxonomy" id="196367"/>
    <lineage>
        <taxon>Bacteria</taxon>
        <taxon>Pseudomonadati</taxon>
        <taxon>Pseudomonadota</taxon>
        <taxon>Betaproteobacteria</taxon>
        <taxon>Burkholderiales</taxon>
        <taxon>Burkholderiaceae</taxon>
        <taxon>Caballeronia</taxon>
    </lineage>
</organism>
<dbReference type="Proteomes" id="UP000214720">
    <property type="component" value="Unassembled WGS sequence"/>
</dbReference>